<keyword evidence="3" id="KW-1003">Cell membrane</keyword>
<dbReference type="Proteomes" id="UP000195440">
    <property type="component" value="Unassembled WGS sequence"/>
</dbReference>
<comment type="subcellular location">
    <subcellularLocation>
        <location evidence="1">Membrane</location>
        <topology evidence="1">Multi-pass membrane protein</topology>
    </subcellularLocation>
</comment>
<dbReference type="AlphaFoldDB" id="A0A1Y3PGC7"/>
<dbReference type="PANTHER" id="PTHR36838">
    <property type="entry name" value="AUXIN EFFLUX CARRIER FAMILY PROTEIN"/>
    <property type="match status" value="1"/>
</dbReference>
<evidence type="ECO:0000256" key="2">
    <source>
        <dbReference type="ARBA" id="ARBA00022448"/>
    </source>
</evidence>
<keyword evidence="5 7" id="KW-1133">Transmembrane helix</keyword>
<feature type="transmembrane region" description="Helical" evidence="7">
    <location>
        <begin position="297"/>
        <end position="317"/>
    </location>
</feature>
<proteinExistence type="predicted"/>
<feature type="transmembrane region" description="Helical" evidence="7">
    <location>
        <begin position="239"/>
        <end position="258"/>
    </location>
</feature>
<keyword evidence="9" id="KW-1185">Reference proteome</keyword>
<evidence type="ECO:0000313" key="8">
    <source>
        <dbReference type="EMBL" id="OUM75854.1"/>
    </source>
</evidence>
<evidence type="ECO:0000256" key="5">
    <source>
        <dbReference type="ARBA" id="ARBA00022989"/>
    </source>
</evidence>
<dbReference type="EMBL" id="LOHF01000001">
    <property type="protein sequence ID" value="OUM75854.1"/>
    <property type="molecule type" value="Genomic_DNA"/>
</dbReference>
<dbReference type="GO" id="GO:0055085">
    <property type="term" value="P:transmembrane transport"/>
    <property type="evidence" value="ECO:0007669"/>
    <property type="project" value="InterPro"/>
</dbReference>
<evidence type="ECO:0000256" key="4">
    <source>
        <dbReference type="ARBA" id="ARBA00022692"/>
    </source>
</evidence>
<reference evidence="8 9" key="1">
    <citation type="journal article" date="2017" name="Syst. Appl. Microbiol.">
        <title>Pseudomonas caspiana sp. nov., a citrus pathogen in the Pseudomonas syringae phylogenetic group.</title>
        <authorList>
            <person name="Busquets A."/>
            <person name="Gomila M."/>
            <person name="Beiki F."/>
            <person name="Mulet M."/>
            <person name="Rahimian H."/>
            <person name="Garcia-Valdes E."/>
            <person name="Lalucat J."/>
        </authorList>
    </citation>
    <scope>NUCLEOTIDE SEQUENCE [LARGE SCALE GENOMIC DNA]</scope>
    <source>
        <strain evidence="8 9">FBF102</strain>
    </source>
</reference>
<feature type="transmembrane region" description="Helical" evidence="7">
    <location>
        <begin position="39"/>
        <end position="57"/>
    </location>
</feature>
<feature type="transmembrane region" description="Helical" evidence="7">
    <location>
        <begin position="92"/>
        <end position="114"/>
    </location>
</feature>
<sequence length="321" mass="34074">MMGPVFQALIPVVALIVLGFLIVRVGWLRAEGMRDISNVAFLVLAPALLFRSMATVHLAEIDFTPVAIYFCAIWIAFAIIMAKHGLNKRAAVLALSTTFSNTLMIGVPLVSLAYGQEGLVTLFALMSVHSLIMLTMVTSIVEFADAREANSSAGTAGWSSRLISLGLTLMRATKATLLHPVPLPILIGLLYSTTGLTIPLPLDQTLQLIGSAFSPIALMLVGATLAINKDLGHIKTGLLLALTKNCIHPLVMFTLGILVGLKGVGFKVMILSAALPIGANVYLYATRYKVAEQEVTASIAASTVLALVTLTAVMLAITHVR</sequence>
<accession>A0A1Y3PGC7</accession>
<protein>
    <submittedName>
        <fullName evidence="8">Transporter</fullName>
    </submittedName>
</protein>
<dbReference type="PANTHER" id="PTHR36838:SF3">
    <property type="entry name" value="TRANSPORTER AUXIN EFFLUX CARRIER EC FAMILY"/>
    <property type="match status" value="1"/>
</dbReference>
<evidence type="ECO:0000313" key="9">
    <source>
        <dbReference type="Proteomes" id="UP000195440"/>
    </source>
</evidence>
<feature type="transmembrane region" description="Helical" evidence="7">
    <location>
        <begin position="264"/>
        <end position="285"/>
    </location>
</feature>
<dbReference type="Pfam" id="PF03547">
    <property type="entry name" value="Mem_trans"/>
    <property type="match status" value="1"/>
</dbReference>
<name>A0A1Y3PGC7_9PSED</name>
<dbReference type="OrthoDB" id="3238001at2"/>
<evidence type="ECO:0000256" key="6">
    <source>
        <dbReference type="ARBA" id="ARBA00023136"/>
    </source>
</evidence>
<evidence type="ECO:0000256" key="3">
    <source>
        <dbReference type="ARBA" id="ARBA00022475"/>
    </source>
</evidence>
<evidence type="ECO:0000256" key="1">
    <source>
        <dbReference type="ARBA" id="ARBA00004141"/>
    </source>
</evidence>
<dbReference type="RefSeq" id="WP_087264370.1">
    <property type="nucleotide sequence ID" value="NZ_JBJGBV010000001.1"/>
</dbReference>
<feature type="transmembrane region" description="Helical" evidence="7">
    <location>
        <begin position="181"/>
        <end position="202"/>
    </location>
</feature>
<keyword evidence="2" id="KW-0813">Transport</keyword>
<evidence type="ECO:0000256" key="7">
    <source>
        <dbReference type="SAM" id="Phobius"/>
    </source>
</evidence>
<organism evidence="8 9">
    <name type="scientific">Pseudomonas caspiana</name>
    <dbReference type="NCBI Taxonomy" id="1451454"/>
    <lineage>
        <taxon>Bacteria</taxon>
        <taxon>Pseudomonadati</taxon>
        <taxon>Pseudomonadota</taxon>
        <taxon>Gammaproteobacteria</taxon>
        <taxon>Pseudomonadales</taxon>
        <taxon>Pseudomonadaceae</taxon>
        <taxon>Pseudomonas</taxon>
    </lineage>
</organism>
<feature type="transmembrane region" description="Helical" evidence="7">
    <location>
        <begin position="208"/>
        <end position="227"/>
    </location>
</feature>
<keyword evidence="4 7" id="KW-0812">Transmembrane</keyword>
<gene>
    <name evidence="8" type="ORF">AUC60_01765</name>
</gene>
<comment type="caution">
    <text evidence="8">The sequence shown here is derived from an EMBL/GenBank/DDBJ whole genome shotgun (WGS) entry which is preliminary data.</text>
</comment>
<dbReference type="GO" id="GO:0016020">
    <property type="term" value="C:membrane"/>
    <property type="evidence" value="ECO:0007669"/>
    <property type="project" value="UniProtKB-SubCell"/>
</dbReference>
<feature type="transmembrane region" description="Helical" evidence="7">
    <location>
        <begin position="6"/>
        <end position="27"/>
    </location>
</feature>
<keyword evidence="6 7" id="KW-0472">Membrane</keyword>
<feature type="transmembrane region" description="Helical" evidence="7">
    <location>
        <begin position="63"/>
        <end position="80"/>
    </location>
</feature>
<feature type="transmembrane region" description="Helical" evidence="7">
    <location>
        <begin position="120"/>
        <end position="141"/>
    </location>
</feature>
<dbReference type="InterPro" id="IPR004776">
    <property type="entry name" value="Mem_transp_PIN-like"/>
</dbReference>